<protein>
    <submittedName>
        <fullName evidence="1">Uncharacterized protein</fullName>
    </submittedName>
</protein>
<name>X1U7Y2_9ZZZZ</name>
<accession>X1U7Y2</accession>
<proteinExistence type="predicted"/>
<dbReference type="AlphaFoldDB" id="X1U7Y2"/>
<reference evidence="1" key="1">
    <citation type="journal article" date="2014" name="Front. Microbiol.">
        <title>High frequency of phylogenetically diverse reductive dehalogenase-homologous genes in deep subseafloor sedimentary metagenomes.</title>
        <authorList>
            <person name="Kawai M."/>
            <person name="Futagami T."/>
            <person name="Toyoda A."/>
            <person name="Takaki Y."/>
            <person name="Nishi S."/>
            <person name="Hori S."/>
            <person name="Arai W."/>
            <person name="Tsubouchi T."/>
            <person name="Morono Y."/>
            <person name="Uchiyama I."/>
            <person name="Ito T."/>
            <person name="Fujiyama A."/>
            <person name="Inagaki F."/>
            <person name="Takami H."/>
        </authorList>
    </citation>
    <scope>NUCLEOTIDE SEQUENCE</scope>
    <source>
        <strain evidence="1">Expedition CK06-06</strain>
    </source>
</reference>
<evidence type="ECO:0000313" key="1">
    <source>
        <dbReference type="EMBL" id="GAJ13584.1"/>
    </source>
</evidence>
<dbReference type="EMBL" id="BARW01025890">
    <property type="protein sequence ID" value="GAJ13584.1"/>
    <property type="molecule type" value="Genomic_DNA"/>
</dbReference>
<organism evidence="1">
    <name type="scientific">marine sediment metagenome</name>
    <dbReference type="NCBI Taxonomy" id="412755"/>
    <lineage>
        <taxon>unclassified sequences</taxon>
        <taxon>metagenomes</taxon>
        <taxon>ecological metagenomes</taxon>
    </lineage>
</organism>
<sequence>MEKDLFVEVHNAADRVALEAARDVKEEGQEDRYIAVYGKVSGYLVGVFDKADIDD</sequence>
<gene>
    <name evidence="1" type="ORF">S12H4_42337</name>
</gene>
<comment type="caution">
    <text evidence="1">The sequence shown here is derived from an EMBL/GenBank/DDBJ whole genome shotgun (WGS) entry which is preliminary data.</text>
</comment>